<dbReference type="EMBL" id="AP006490">
    <property type="protein sequence ID" value="BAM79905.1"/>
    <property type="molecule type" value="Genomic_DNA"/>
</dbReference>
<dbReference type="InterPro" id="IPR029026">
    <property type="entry name" value="tRNA_m1G_MTases_N"/>
</dbReference>
<dbReference type="InterPro" id="IPR013123">
    <property type="entry name" value="SpoU_subst-bd"/>
</dbReference>
<sequence length="457" mass="50924">MERNFCAQPEFDWRDKFRKMPSEHCVSLDQRMDPAVAWIAGLHRWTPAVLASRFGGIGAGLGRRLRARSVYRVRWYAAASESEPRPQVPKQRSGKRAPFPRSADRAPSFPKPETELTERQWRRGPGARPPRQRDVLSPLQEKLQSGHDFLYGLAPVFAALSARRRAHFYELFLLDRLAVSVEHQEQQYPVPRRETKKAVEEQILLAANQQGVKIQRVDKGTLNTLCGNRPHQGFVLECSALEPVPMVSPEAFEPRPRVYSPTNENHEPRHPCWLALDEVWDPQNLGALLRSAYFFGCDGVMVSRKNSAGLTATVSKASSGAMEFMQVHAVSNMPRFLEQAHRVHGWRVLGTALPTSGMILQTREHLSDGGGAPRHAQASRPVTPCAELALHTPTILVLGNEGHGLRTNVERACTAFAFIERGLVAAEDAALAAVDSLNVSVAGAILLHRLLHDRGMR</sequence>
<keyword evidence="8" id="KW-0496">Mitochondrion</keyword>
<keyword evidence="7" id="KW-0809">Transit peptide</keyword>
<dbReference type="GO" id="GO:0003723">
    <property type="term" value="F:RNA binding"/>
    <property type="evidence" value="ECO:0007669"/>
    <property type="project" value="InterPro"/>
</dbReference>
<evidence type="ECO:0000256" key="3">
    <source>
        <dbReference type="ARBA" id="ARBA00022552"/>
    </source>
</evidence>
<dbReference type="SUPFAM" id="SSF55315">
    <property type="entry name" value="L30e-like"/>
    <property type="match status" value="1"/>
</dbReference>
<evidence type="ECO:0000256" key="9">
    <source>
        <dbReference type="ARBA" id="ARBA00034881"/>
    </source>
</evidence>
<dbReference type="AlphaFoldDB" id="M1V520"/>
<evidence type="ECO:0000313" key="12">
    <source>
        <dbReference type="EMBL" id="BAM79905.1"/>
    </source>
</evidence>
<evidence type="ECO:0000256" key="8">
    <source>
        <dbReference type="ARBA" id="ARBA00023128"/>
    </source>
</evidence>
<reference evidence="12 13" key="1">
    <citation type="journal article" date="2004" name="Nature">
        <title>Genome sequence of the ultrasmall unicellular red alga Cyanidioschyzon merolae 10D.</title>
        <authorList>
            <person name="Matsuzaki M."/>
            <person name="Misumi O."/>
            <person name="Shin-i T."/>
            <person name="Maruyama S."/>
            <person name="Takahara M."/>
            <person name="Miyagishima S."/>
            <person name="Mori T."/>
            <person name="Nishida K."/>
            <person name="Yagisawa F."/>
            <person name="Nishida K."/>
            <person name="Yoshida Y."/>
            <person name="Nishimura Y."/>
            <person name="Nakao S."/>
            <person name="Kobayashi T."/>
            <person name="Momoyama Y."/>
            <person name="Higashiyama T."/>
            <person name="Minoda A."/>
            <person name="Sano M."/>
            <person name="Nomoto H."/>
            <person name="Oishi K."/>
            <person name="Hayashi H."/>
            <person name="Ohta F."/>
            <person name="Nishizaka S."/>
            <person name="Haga S."/>
            <person name="Miura S."/>
            <person name="Morishita T."/>
            <person name="Kabeya Y."/>
            <person name="Terasawa K."/>
            <person name="Suzuki Y."/>
            <person name="Ishii Y."/>
            <person name="Asakawa S."/>
            <person name="Takano H."/>
            <person name="Ohta N."/>
            <person name="Kuroiwa H."/>
            <person name="Tanaka K."/>
            <person name="Shimizu N."/>
            <person name="Sugano S."/>
            <person name="Sato N."/>
            <person name="Nozaki H."/>
            <person name="Ogasawara N."/>
            <person name="Kohara Y."/>
            <person name="Kuroiwa T."/>
        </authorList>
    </citation>
    <scope>NUCLEOTIDE SEQUENCE [LARGE SCALE GENOMIC DNA]</scope>
    <source>
        <strain evidence="12 13">10D</strain>
    </source>
</reference>
<dbReference type="Pfam" id="PF00588">
    <property type="entry name" value="SpoU_methylase"/>
    <property type="match status" value="1"/>
</dbReference>
<evidence type="ECO:0000313" key="13">
    <source>
        <dbReference type="Proteomes" id="UP000007014"/>
    </source>
</evidence>
<dbReference type="InterPro" id="IPR001537">
    <property type="entry name" value="SpoU_MeTrfase"/>
</dbReference>
<gene>
    <name evidence="12" type="ORF">CYME_CMH261C</name>
</gene>
<accession>M1V520</accession>
<dbReference type="GeneID" id="16993581"/>
<dbReference type="HOGENOM" id="CLU_021322_5_4_1"/>
<keyword evidence="5" id="KW-0808">Transferase</keyword>
<dbReference type="RefSeq" id="XP_005536191.1">
    <property type="nucleotide sequence ID" value="XM_005536134.1"/>
</dbReference>
<keyword evidence="3" id="KW-0698">rRNA processing</keyword>
<protein>
    <recommendedName>
        <fullName evidence="9">rRNA methyltransferase 1, mitochondrial</fullName>
    </recommendedName>
</protein>
<reference evidence="12 13" key="2">
    <citation type="journal article" date="2007" name="BMC Biol.">
        <title>A 100%-complete sequence reveals unusually simple genomic features in the hot-spring red alga Cyanidioschyzon merolae.</title>
        <authorList>
            <person name="Nozaki H."/>
            <person name="Takano H."/>
            <person name="Misumi O."/>
            <person name="Terasawa K."/>
            <person name="Matsuzaki M."/>
            <person name="Maruyama S."/>
            <person name="Nishida K."/>
            <person name="Yagisawa F."/>
            <person name="Yoshida Y."/>
            <person name="Fujiwara T."/>
            <person name="Takio S."/>
            <person name="Tamura K."/>
            <person name="Chung S.J."/>
            <person name="Nakamura S."/>
            <person name="Kuroiwa H."/>
            <person name="Tanaka K."/>
            <person name="Sato N."/>
            <person name="Kuroiwa T."/>
        </authorList>
    </citation>
    <scope>NUCLEOTIDE SEQUENCE [LARGE SCALE GENOMIC DNA]</scope>
    <source>
        <strain evidence="12 13">10D</strain>
    </source>
</reference>
<dbReference type="GO" id="GO:0016435">
    <property type="term" value="F:rRNA (guanine) methyltransferase activity"/>
    <property type="evidence" value="ECO:0007669"/>
    <property type="project" value="TreeGrafter"/>
</dbReference>
<evidence type="ECO:0000256" key="1">
    <source>
        <dbReference type="ARBA" id="ARBA00004173"/>
    </source>
</evidence>
<comment type="subcellular location">
    <subcellularLocation>
        <location evidence="1">Mitochondrion</location>
    </subcellularLocation>
</comment>
<dbReference type="Gene3D" id="3.40.1280.10">
    <property type="match status" value="1"/>
</dbReference>
<evidence type="ECO:0000256" key="6">
    <source>
        <dbReference type="ARBA" id="ARBA00022691"/>
    </source>
</evidence>
<feature type="compositionally biased region" description="Basic and acidic residues" evidence="10">
    <location>
        <begin position="112"/>
        <end position="121"/>
    </location>
</feature>
<dbReference type="CDD" id="cd18105">
    <property type="entry name" value="SpoU-like_MRM1"/>
    <property type="match status" value="1"/>
</dbReference>
<evidence type="ECO:0000256" key="4">
    <source>
        <dbReference type="ARBA" id="ARBA00022603"/>
    </source>
</evidence>
<keyword evidence="13" id="KW-1185">Reference proteome</keyword>
<dbReference type="InterPro" id="IPR047261">
    <property type="entry name" value="MRM1_MeTrfase_dom"/>
</dbReference>
<dbReference type="Gramene" id="CMH261CT">
    <property type="protein sequence ID" value="CMH261CT"/>
    <property type="gene ID" value="CMH261C"/>
</dbReference>
<dbReference type="Pfam" id="PF08032">
    <property type="entry name" value="SpoU_sub_bind"/>
    <property type="match status" value="1"/>
</dbReference>
<evidence type="ECO:0000259" key="11">
    <source>
        <dbReference type="SMART" id="SM00967"/>
    </source>
</evidence>
<dbReference type="OrthoDB" id="270651at2759"/>
<comment type="similarity">
    <text evidence="2">Belongs to the class IV-like SAM-binding methyltransferase superfamily. RNA methyltransferase TrmH family.</text>
</comment>
<dbReference type="Proteomes" id="UP000007014">
    <property type="component" value="Chromosome 8"/>
</dbReference>
<organism evidence="12 13">
    <name type="scientific">Cyanidioschyzon merolae (strain NIES-3377 / 10D)</name>
    <name type="common">Unicellular red alga</name>
    <dbReference type="NCBI Taxonomy" id="280699"/>
    <lineage>
        <taxon>Eukaryota</taxon>
        <taxon>Rhodophyta</taxon>
        <taxon>Bangiophyceae</taxon>
        <taxon>Cyanidiales</taxon>
        <taxon>Cyanidiaceae</taxon>
        <taxon>Cyanidioschyzon</taxon>
    </lineage>
</organism>
<dbReference type="InterPro" id="IPR029064">
    <property type="entry name" value="Ribosomal_eL30-like_sf"/>
</dbReference>
<evidence type="ECO:0000256" key="10">
    <source>
        <dbReference type="SAM" id="MobiDB-lite"/>
    </source>
</evidence>
<dbReference type="eggNOG" id="KOG0838">
    <property type="taxonomic scope" value="Eukaryota"/>
</dbReference>
<evidence type="ECO:0000256" key="7">
    <source>
        <dbReference type="ARBA" id="ARBA00022946"/>
    </source>
</evidence>
<dbReference type="GO" id="GO:0005739">
    <property type="term" value="C:mitochondrion"/>
    <property type="evidence" value="ECO:0007669"/>
    <property type="project" value="UniProtKB-SubCell"/>
</dbReference>
<name>M1V520_CYAM1</name>
<feature type="region of interest" description="Disordered" evidence="10">
    <location>
        <begin position="82"/>
        <end position="135"/>
    </location>
</feature>
<dbReference type="STRING" id="280699.M1V520"/>
<proteinExistence type="inferred from homology"/>
<feature type="domain" description="RNA 2-O ribose methyltransferase substrate binding" evidence="11">
    <location>
        <begin position="149"/>
        <end position="244"/>
    </location>
</feature>
<dbReference type="Gene3D" id="3.30.1330.30">
    <property type="match status" value="1"/>
</dbReference>
<dbReference type="InterPro" id="IPR047182">
    <property type="entry name" value="MRM1"/>
</dbReference>
<dbReference type="SMART" id="SM00967">
    <property type="entry name" value="SpoU_sub_bind"/>
    <property type="match status" value="1"/>
</dbReference>
<dbReference type="PANTHER" id="PTHR46103">
    <property type="entry name" value="RRNA METHYLTRANSFERASE 1, MITOCHONDRIAL"/>
    <property type="match status" value="1"/>
</dbReference>
<keyword evidence="6" id="KW-0949">S-adenosyl-L-methionine</keyword>
<dbReference type="OMA" id="RKYAHVH"/>
<evidence type="ECO:0000256" key="5">
    <source>
        <dbReference type="ARBA" id="ARBA00022679"/>
    </source>
</evidence>
<evidence type="ECO:0000256" key="2">
    <source>
        <dbReference type="ARBA" id="ARBA00007228"/>
    </source>
</evidence>
<dbReference type="InterPro" id="IPR029028">
    <property type="entry name" value="Alpha/beta_knot_MTases"/>
</dbReference>
<keyword evidence="4 12" id="KW-0489">Methyltransferase</keyword>
<dbReference type="KEGG" id="cme:CYME_CMH261C"/>
<dbReference type="PANTHER" id="PTHR46103:SF1">
    <property type="entry name" value="RRNA METHYLTRANSFERASE 1, MITOCHONDRIAL"/>
    <property type="match status" value="1"/>
</dbReference>
<dbReference type="SUPFAM" id="SSF75217">
    <property type="entry name" value="alpha/beta knot"/>
    <property type="match status" value="1"/>
</dbReference>